<dbReference type="EMBL" id="JAEPRB010000035">
    <property type="protein sequence ID" value="KAG2224882.1"/>
    <property type="molecule type" value="Genomic_DNA"/>
</dbReference>
<evidence type="ECO:0000313" key="3">
    <source>
        <dbReference type="Proteomes" id="UP000646827"/>
    </source>
</evidence>
<comment type="caution">
    <text evidence="2">The sequence shown here is derived from an EMBL/GenBank/DDBJ whole genome shotgun (WGS) entry which is preliminary data.</text>
</comment>
<accession>A0A8H7S8S7</accession>
<evidence type="ECO:0000256" key="1">
    <source>
        <dbReference type="SAM" id="MobiDB-lite"/>
    </source>
</evidence>
<proteinExistence type="predicted"/>
<gene>
    <name evidence="2" type="ORF">INT45_010831</name>
</gene>
<organism evidence="2 3">
    <name type="scientific">Circinella minor</name>
    <dbReference type="NCBI Taxonomy" id="1195481"/>
    <lineage>
        <taxon>Eukaryota</taxon>
        <taxon>Fungi</taxon>
        <taxon>Fungi incertae sedis</taxon>
        <taxon>Mucoromycota</taxon>
        <taxon>Mucoromycotina</taxon>
        <taxon>Mucoromycetes</taxon>
        <taxon>Mucorales</taxon>
        <taxon>Lichtheimiaceae</taxon>
        <taxon>Circinella</taxon>
    </lineage>
</organism>
<dbReference type="Proteomes" id="UP000646827">
    <property type="component" value="Unassembled WGS sequence"/>
</dbReference>
<name>A0A8H7S8S7_9FUNG</name>
<dbReference type="OrthoDB" id="2301278at2759"/>
<reference evidence="2 3" key="1">
    <citation type="submission" date="2020-12" db="EMBL/GenBank/DDBJ databases">
        <title>Metabolic potential, ecology and presence of endohyphal bacteria is reflected in genomic diversity of Mucoromycotina.</title>
        <authorList>
            <person name="Muszewska A."/>
            <person name="Okrasinska A."/>
            <person name="Steczkiewicz K."/>
            <person name="Drgas O."/>
            <person name="Orlowska M."/>
            <person name="Perlinska-Lenart U."/>
            <person name="Aleksandrzak-Piekarczyk T."/>
            <person name="Szatraj K."/>
            <person name="Zielenkiewicz U."/>
            <person name="Pilsyk S."/>
            <person name="Malc E."/>
            <person name="Mieczkowski P."/>
            <person name="Kruszewska J.S."/>
            <person name="Biernat P."/>
            <person name="Pawlowska J."/>
        </authorList>
    </citation>
    <scope>NUCLEOTIDE SEQUENCE [LARGE SCALE GENOMIC DNA]</scope>
    <source>
        <strain evidence="2 3">CBS 142.35</strain>
    </source>
</reference>
<keyword evidence="3" id="KW-1185">Reference proteome</keyword>
<sequence>MNHSNTITQNQLAKRGRGRPRKIDQGQHVVPLTSAESSAQSSDDLPNILAITHLSNDIDHALDFLYRNKRPTVTLAYKQPLIHWKQFCDANRQKFNTDQEHPYTVGLPEWVVAFFTECVVKRKFNKNVPIGTDVRTQIYVRDTNNDSEDLTTTLPQLTDAARLSKDGRSKVLEVPLSYEAVVTNADRAAHCVIRDLCKPGDLIQMMKKLWLLSSKNSLQEMFSIAAHHHMLLRDQDIRNLNFSDCFCMVIPKQQHHL</sequence>
<protein>
    <submittedName>
        <fullName evidence="2">Uncharacterized protein</fullName>
    </submittedName>
</protein>
<feature type="region of interest" description="Disordered" evidence="1">
    <location>
        <begin position="1"/>
        <end position="25"/>
    </location>
</feature>
<evidence type="ECO:0000313" key="2">
    <source>
        <dbReference type="EMBL" id="KAG2224882.1"/>
    </source>
</evidence>
<dbReference type="AlphaFoldDB" id="A0A8H7S8S7"/>
<feature type="compositionally biased region" description="Polar residues" evidence="1">
    <location>
        <begin position="1"/>
        <end position="12"/>
    </location>
</feature>